<dbReference type="EMBL" id="JAAFZH010000003">
    <property type="protein sequence ID" value="NDU95089.1"/>
    <property type="molecule type" value="Genomic_DNA"/>
</dbReference>
<evidence type="ECO:0000256" key="4">
    <source>
        <dbReference type="ARBA" id="ARBA00022475"/>
    </source>
</evidence>
<feature type="transmembrane region" description="Helical" evidence="8">
    <location>
        <begin position="534"/>
        <end position="553"/>
    </location>
</feature>
<dbReference type="PANTHER" id="PTHR32063:SF12">
    <property type="entry name" value="CATION EFFLUX SYSTEM PROTEIN"/>
    <property type="match status" value="1"/>
</dbReference>
<protein>
    <submittedName>
        <fullName evidence="9">Efflux RND transporter permease subunit</fullName>
    </submittedName>
</protein>
<dbReference type="Proteomes" id="UP000474175">
    <property type="component" value="Unassembled WGS sequence"/>
</dbReference>
<dbReference type="PANTHER" id="PTHR32063">
    <property type="match status" value="1"/>
</dbReference>
<comment type="caution">
    <text evidence="9">The sequence shown here is derived from an EMBL/GenBank/DDBJ whole genome shotgun (WGS) entry which is preliminary data.</text>
</comment>
<accession>A0A6L9LEI2</accession>
<dbReference type="SUPFAM" id="SSF82693">
    <property type="entry name" value="Multidrug efflux transporter AcrB pore domain, PN1, PN2, PC1 and PC2 subdomains"/>
    <property type="match status" value="3"/>
</dbReference>
<keyword evidence="5 8" id="KW-0812">Transmembrane</keyword>
<dbReference type="Gene3D" id="1.20.1640.10">
    <property type="entry name" value="Multidrug efflux transporter AcrB transmembrane domain"/>
    <property type="match status" value="2"/>
</dbReference>
<evidence type="ECO:0000256" key="5">
    <source>
        <dbReference type="ARBA" id="ARBA00022692"/>
    </source>
</evidence>
<feature type="transmembrane region" description="Helical" evidence="8">
    <location>
        <begin position="970"/>
        <end position="992"/>
    </location>
</feature>
<dbReference type="GO" id="GO:0005886">
    <property type="term" value="C:plasma membrane"/>
    <property type="evidence" value="ECO:0007669"/>
    <property type="project" value="UniProtKB-SubCell"/>
</dbReference>
<feature type="transmembrane region" description="Helical" evidence="8">
    <location>
        <begin position="337"/>
        <end position="356"/>
    </location>
</feature>
<feature type="transmembrane region" description="Helical" evidence="8">
    <location>
        <begin position="363"/>
        <end position="383"/>
    </location>
</feature>
<comment type="similarity">
    <text evidence="2">Belongs to the resistance-nodulation-cell division (RND) (TC 2.A.6) family.</text>
</comment>
<proteinExistence type="inferred from homology"/>
<evidence type="ECO:0000256" key="1">
    <source>
        <dbReference type="ARBA" id="ARBA00004651"/>
    </source>
</evidence>
<dbReference type="Gene3D" id="3.30.2090.10">
    <property type="entry name" value="Multidrug efflux transporter AcrB TolC docking domain, DN and DC subdomains"/>
    <property type="match status" value="2"/>
</dbReference>
<evidence type="ECO:0000256" key="6">
    <source>
        <dbReference type="ARBA" id="ARBA00022989"/>
    </source>
</evidence>
<evidence type="ECO:0000256" key="8">
    <source>
        <dbReference type="SAM" id="Phobius"/>
    </source>
</evidence>
<feature type="transmembrane region" description="Helical" evidence="8">
    <location>
        <begin position="447"/>
        <end position="465"/>
    </location>
</feature>
<reference evidence="9 10" key="1">
    <citation type="submission" date="2020-02" db="EMBL/GenBank/DDBJ databases">
        <title>Draft genome sequence of two Spirosoma agri KCTC 52727 and Spirosoma terrae KCTC 52035.</title>
        <authorList>
            <person name="Rojas J."/>
            <person name="Ambika Manirajan B."/>
            <person name="Suarez C."/>
            <person name="Ratering S."/>
            <person name="Schnell S."/>
        </authorList>
    </citation>
    <scope>NUCLEOTIDE SEQUENCE [LARGE SCALE GENOMIC DNA]</scope>
    <source>
        <strain evidence="9 10">KCTC 52035</strain>
    </source>
</reference>
<organism evidence="9 10">
    <name type="scientific">Spirosoma terrae</name>
    <dbReference type="NCBI Taxonomy" id="1968276"/>
    <lineage>
        <taxon>Bacteria</taxon>
        <taxon>Pseudomonadati</taxon>
        <taxon>Bacteroidota</taxon>
        <taxon>Cytophagia</taxon>
        <taxon>Cytophagales</taxon>
        <taxon>Cytophagaceae</taxon>
        <taxon>Spirosoma</taxon>
    </lineage>
</organism>
<dbReference type="AlphaFoldDB" id="A0A6L9LEI2"/>
<keyword evidence="4" id="KW-1003">Cell membrane</keyword>
<dbReference type="InterPro" id="IPR027463">
    <property type="entry name" value="AcrB_DN_DC_subdom"/>
</dbReference>
<feature type="transmembrane region" description="Helical" evidence="8">
    <location>
        <begin position="895"/>
        <end position="915"/>
    </location>
</feature>
<keyword evidence="6 8" id="KW-1133">Transmembrane helix</keyword>
<name>A0A6L9LEI2_9BACT</name>
<comment type="subcellular location">
    <subcellularLocation>
        <location evidence="1">Cell membrane</location>
        <topology evidence="1">Multi-pass membrane protein</topology>
    </subcellularLocation>
</comment>
<feature type="transmembrane region" description="Helical" evidence="8">
    <location>
        <begin position="998"/>
        <end position="1017"/>
    </location>
</feature>
<feature type="transmembrane region" description="Helical" evidence="8">
    <location>
        <begin position="471"/>
        <end position="494"/>
    </location>
</feature>
<feature type="transmembrane region" description="Helical" evidence="8">
    <location>
        <begin position="869"/>
        <end position="888"/>
    </location>
</feature>
<dbReference type="NCBIfam" id="TIGR00914">
    <property type="entry name" value="2A0601"/>
    <property type="match status" value="1"/>
</dbReference>
<dbReference type="Gene3D" id="3.30.70.1320">
    <property type="entry name" value="Multidrug efflux transporter AcrB pore domain like"/>
    <property type="match status" value="1"/>
</dbReference>
<sequence>MKKLIGSIVKGSLNNPLIVLFFTFLLVAGGIVAVRHTLIEAYPDVTSTRARIITQWPGRSAEEIEKFVTLPVTREMNTIPGKSDVRSISLFGLSVVTVNFEDDITDFYAQQYASNRMRNIHLPEGAESEVEPPYGATGEIFRYVLKGDHVPIQELSAIQEWTVQRELLSVPGVADVISFGGEEKIYEIRVNPVELANYDLTALDVFEAVGRSNLNVGGDMIQKGNQAYVVRGIGLLEKVSDIENLLVTNAKNTPVLVKNVATVSITGKPRLGQVGLNDREDVVEGIVLMLRGENPSEVIGRLQTRIEDLNNRILPKGVTVEPFLDRTVLVDKTINTVTHNLIEGVLLVSIVVFVFLYNWRTMLIVASVIPLAFLFALIMLRVQGLSANLISIGAVDFGLLLEGTLVIVEHVFVGMDRQAREMGMEKFNAMPKTKLITNQAKSVGKSILFAQVILIVALLPIFTFQRVEGKMFSPLAFTLGYALLGSLILSLTYVPVMCKLMLSKNVVDRHNQATDWLMRGIFRVFTAVSRYRKLTIGVFLALFMVCLVGFTRIGTEFIPKLNEGSIYIRATLPNSVNLKESVRLTNEMKARIREFQPVSFVLTQTGRPKDGTEPTGFFNIEFHVQLKDEEEWTGSITKEELIQKMEDSLRVFPGAVFAFSQPISDNVEEYVAGVKSALVAKVYGNDLQKLEQTADSIAAAIRTVPGIEDINVLRNIGLPELRISLSESRMARYGISMADAQAVVEMAIGGKAASTFYEEDRLFDIRIRYEEPFRRSEREIRNILVPGPGNTKVPLSEIADIDFHTGPAFIYRQGSSRYIAVGFSVRGRDLGSTISEAQEVVAKRVTLPESYTLEWAGEFESQQRATARLAVIVPISLLLIAFLLFTNFGTIKDMLLSLITVPFAFIGGFLSLWITHTIFGISAGIGFIILFGVGTIDGIILISVMKSYLKEGKTLTEAITIGVKERIRPVLMIAIMGSLGLLPAALSTGIGSEVQKPLAIMIVGGLLVCMVLSLLVLPQIFYYAYRKTEIAPSLD</sequence>
<dbReference type="RefSeq" id="WP_163946362.1">
    <property type="nucleotide sequence ID" value="NZ_JAAFZH010000003.1"/>
</dbReference>
<evidence type="ECO:0000256" key="7">
    <source>
        <dbReference type="ARBA" id="ARBA00023136"/>
    </source>
</evidence>
<dbReference type="PRINTS" id="PR00702">
    <property type="entry name" value="ACRIFLAVINRP"/>
</dbReference>
<evidence type="ECO:0000313" key="9">
    <source>
        <dbReference type="EMBL" id="NDU95089.1"/>
    </source>
</evidence>
<keyword evidence="10" id="KW-1185">Reference proteome</keyword>
<dbReference type="InterPro" id="IPR001036">
    <property type="entry name" value="Acrflvin-R"/>
</dbReference>
<feature type="transmembrane region" description="Helical" evidence="8">
    <location>
        <begin position="921"/>
        <end position="949"/>
    </location>
</feature>
<dbReference type="Pfam" id="PF00873">
    <property type="entry name" value="ACR_tran"/>
    <property type="match status" value="1"/>
</dbReference>
<keyword evidence="7 8" id="KW-0472">Membrane</keyword>
<feature type="transmembrane region" description="Helical" evidence="8">
    <location>
        <begin position="389"/>
        <end position="412"/>
    </location>
</feature>
<keyword evidence="3" id="KW-0813">Transport</keyword>
<dbReference type="Gene3D" id="3.30.70.1440">
    <property type="entry name" value="Multidrug efflux transporter AcrB pore domain"/>
    <property type="match status" value="1"/>
</dbReference>
<evidence type="ECO:0000313" key="10">
    <source>
        <dbReference type="Proteomes" id="UP000474175"/>
    </source>
</evidence>
<dbReference type="GO" id="GO:0042910">
    <property type="term" value="F:xenobiotic transmembrane transporter activity"/>
    <property type="evidence" value="ECO:0007669"/>
    <property type="project" value="TreeGrafter"/>
</dbReference>
<gene>
    <name evidence="9" type="ORF">GK108_09410</name>
</gene>
<evidence type="ECO:0000256" key="3">
    <source>
        <dbReference type="ARBA" id="ARBA00022448"/>
    </source>
</evidence>
<dbReference type="Gene3D" id="3.30.70.1430">
    <property type="entry name" value="Multidrug efflux transporter AcrB pore domain"/>
    <property type="match status" value="2"/>
</dbReference>
<dbReference type="InterPro" id="IPR004763">
    <property type="entry name" value="CusA-like"/>
</dbReference>
<evidence type="ECO:0000256" key="2">
    <source>
        <dbReference type="ARBA" id="ARBA00010942"/>
    </source>
</evidence>
<dbReference type="SUPFAM" id="SSF82866">
    <property type="entry name" value="Multidrug efflux transporter AcrB transmembrane domain"/>
    <property type="match status" value="2"/>
</dbReference>
<dbReference type="GO" id="GO:0008324">
    <property type="term" value="F:monoatomic cation transmembrane transporter activity"/>
    <property type="evidence" value="ECO:0007669"/>
    <property type="project" value="InterPro"/>
</dbReference>
<dbReference type="SUPFAM" id="SSF82714">
    <property type="entry name" value="Multidrug efflux transporter AcrB TolC docking domain, DN and DC subdomains"/>
    <property type="match status" value="2"/>
</dbReference>